<dbReference type="STRING" id="1314781.A0A165IGJ5"/>
<dbReference type="InterPro" id="IPR009012">
    <property type="entry name" value="GrpE_head"/>
</dbReference>
<dbReference type="GO" id="GO:0006457">
    <property type="term" value="P:protein folding"/>
    <property type="evidence" value="ECO:0007669"/>
    <property type="project" value="InterPro"/>
</dbReference>
<dbReference type="FunFam" id="2.30.22.10:FF:000002">
    <property type="entry name" value="GrpE protein homolog"/>
    <property type="match status" value="1"/>
</dbReference>
<dbReference type="CDD" id="cd00446">
    <property type="entry name" value="GrpE"/>
    <property type="match status" value="1"/>
</dbReference>
<dbReference type="HAMAP" id="MF_01151">
    <property type="entry name" value="GrpE"/>
    <property type="match status" value="1"/>
</dbReference>
<dbReference type="Gene3D" id="3.90.20.20">
    <property type="match status" value="1"/>
</dbReference>
<evidence type="ECO:0000313" key="7">
    <source>
        <dbReference type="EMBL" id="KZV93373.1"/>
    </source>
</evidence>
<dbReference type="GO" id="GO:0042803">
    <property type="term" value="F:protein homodimerization activity"/>
    <property type="evidence" value="ECO:0007669"/>
    <property type="project" value="InterPro"/>
</dbReference>
<gene>
    <name evidence="7" type="ORF">EXIGLDRAFT_717347</name>
</gene>
<dbReference type="AlphaFoldDB" id="A0A165IGJ5"/>
<comment type="subcellular location">
    <subcellularLocation>
        <location evidence="1 4">Mitochondrion matrix</location>
    </subcellularLocation>
</comment>
<evidence type="ECO:0000256" key="1">
    <source>
        <dbReference type="ARBA" id="ARBA00004305"/>
    </source>
</evidence>
<organism evidence="7 8">
    <name type="scientific">Exidia glandulosa HHB12029</name>
    <dbReference type="NCBI Taxonomy" id="1314781"/>
    <lineage>
        <taxon>Eukaryota</taxon>
        <taxon>Fungi</taxon>
        <taxon>Dikarya</taxon>
        <taxon>Basidiomycota</taxon>
        <taxon>Agaricomycotina</taxon>
        <taxon>Agaricomycetes</taxon>
        <taxon>Auriculariales</taxon>
        <taxon>Exidiaceae</taxon>
        <taxon>Exidia</taxon>
    </lineage>
</organism>
<keyword evidence="4" id="KW-0496">Mitochondrion</keyword>
<evidence type="ECO:0000313" key="8">
    <source>
        <dbReference type="Proteomes" id="UP000077266"/>
    </source>
</evidence>
<dbReference type="PANTHER" id="PTHR21237:SF23">
    <property type="entry name" value="GRPE PROTEIN HOMOLOG, MITOCHONDRIAL"/>
    <property type="match status" value="1"/>
</dbReference>
<dbReference type="SUPFAM" id="SSF58014">
    <property type="entry name" value="Coiled-coil domain of nucleotide exchange factor GrpE"/>
    <property type="match status" value="1"/>
</dbReference>
<dbReference type="PROSITE" id="PS01071">
    <property type="entry name" value="GRPE"/>
    <property type="match status" value="1"/>
</dbReference>
<evidence type="ECO:0000256" key="4">
    <source>
        <dbReference type="RuleBase" id="RU000640"/>
    </source>
</evidence>
<dbReference type="InParanoid" id="A0A165IGJ5"/>
<dbReference type="PANTHER" id="PTHR21237">
    <property type="entry name" value="GRPE PROTEIN"/>
    <property type="match status" value="1"/>
</dbReference>
<reference evidence="7 8" key="1">
    <citation type="journal article" date="2016" name="Mol. Biol. Evol.">
        <title>Comparative Genomics of Early-Diverging Mushroom-Forming Fungi Provides Insights into the Origins of Lignocellulose Decay Capabilities.</title>
        <authorList>
            <person name="Nagy L.G."/>
            <person name="Riley R."/>
            <person name="Tritt A."/>
            <person name="Adam C."/>
            <person name="Daum C."/>
            <person name="Floudas D."/>
            <person name="Sun H."/>
            <person name="Yadav J.S."/>
            <person name="Pangilinan J."/>
            <person name="Larsson K.H."/>
            <person name="Matsuura K."/>
            <person name="Barry K."/>
            <person name="Labutti K."/>
            <person name="Kuo R."/>
            <person name="Ohm R.A."/>
            <person name="Bhattacharya S.S."/>
            <person name="Shirouzu T."/>
            <person name="Yoshinaga Y."/>
            <person name="Martin F.M."/>
            <person name="Grigoriev I.V."/>
            <person name="Hibbett D.S."/>
        </authorList>
    </citation>
    <scope>NUCLEOTIDE SEQUENCE [LARGE SCALE GENOMIC DNA]</scope>
    <source>
        <strain evidence="7 8">HHB12029</strain>
    </source>
</reference>
<keyword evidence="3 4" id="KW-0143">Chaperone</keyword>
<dbReference type="GO" id="GO:0051087">
    <property type="term" value="F:protein-folding chaperone binding"/>
    <property type="evidence" value="ECO:0007669"/>
    <property type="project" value="InterPro"/>
</dbReference>
<proteinExistence type="inferred from homology"/>
<dbReference type="FunCoup" id="A0A165IGJ5">
    <property type="interactions" value="201"/>
</dbReference>
<dbReference type="Proteomes" id="UP000077266">
    <property type="component" value="Unassembled WGS sequence"/>
</dbReference>
<feature type="region of interest" description="Disordered" evidence="6">
    <location>
        <begin position="38"/>
        <end position="67"/>
    </location>
</feature>
<dbReference type="GO" id="GO:0030150">
    <property type="term" value="P:protein import into mitochondrial matrix"/>
    <property type="evidence" value="ECO:0007669"/>
    <property type="project" value="TreeGrafter"/>
</dbReference>
<protein>
    <recommendedName>
        <fullName evidence="4">GrpE protein homolog</fullName>
    </recommendedName>
</protein>
<feature type="compositionally biased region" description="Low complexity" evidence="6">
    <location>
        <begin position="47"/>
        <end position="61"/>
    </location>
</feature>
<dbReference type="GO" id="GO:0051082">
    <property type="term" value="F:unfolded protein binding"/>
    <property type="evidence" value="ECO:0007669"/>
    <property type="project" value="TreeGrafter"/>
</dbReference>
<comment type="similarity">
    <text evidence="2 5">Belongs to the GrpE family.</text>
</comment>
<name>A0A165IGJ5_EXIGL</name>
<dbReference type="Pfam" id="PF01025">
    <property type="entry name" value="GrpE"/>
    <property type="match status" value="1"/>
</dbReference>
<accession>A0A165IGJ5</accession>
<dbReference type="InterPro" id="IPR013805">
    <property type="entry name" value="GrpE_CC"/>
</dbReference>
<dbReference type="EMBL" id="KV425991">
    <property type="protein sequence ID" value="KZV93373.1"/>
    <property type="molecule type" value="Genomic_DNA"/>
</dbReference>
<keyword evidence="8" id="KW-1185">Reference proteome</keyword>
<comment type="function">
    <text evidence="4">Essential component of the PAM complex, a complex required for the translocation of transit peptide-containing proteins from the inner membrane into the mitochondrial matrix in an ATP-dependent manner.</text>
</comment>
<dbReference type="SUPFAM" id="SSF51064">
    <property type="entry name" value="Head domain of nucleotide exchange factor GrpE"/>
    <property type="match status" value="1"/>
</dbReference>
<dbReference type="OrthoDB" id="201635at2759"/>
<dbReference type="GO" id="GO:0001405">
    <property type="term" value="C:PAM complex, Tim23 associated import motor"/>
    <property type="evidence" value="ECO:0007669"/>
    <property type="project" value="TreeGrafter"/>
</dbReference>
<dbReference type="Gene3D" id="2.30.22.10">
    <property type="entry name" value="Head domain of nucleotide exchange factor GrpE"/>
    <property type="match status" value="1"/>
</dbReference>
<evidence type="ECO:0000256" key="2">
    <source>
        <dbReference type="ARBA" id="ARBA00009054"/>
    </source>
</evidence>
<evidence type="ECO:0000256" key="5">
    <source>
        <dbReference type="RuleBase" id="RU004478"/>
    </source>
</evidence>
<evidence type="ECO:0000256" key="6">
    <source>
        <dbReference type="SAM" id="MobiDB-lite"/>
    </source>
</evidence>
<dbReference type="PRINTS" id="PR00773">
    <property type="entry name" value="GRPEPROTEIN"/>
</dbReference>
<sequence length="224" mass="24367">MSASTRALRSCTGILRTPIRSQARLISPVAATRFRRTMSTGTEQTSDAAQQSADGAQPAADTPEAKLKAKDAEIADLKSRLRYAQADLINQQKIAAREKEQQRDFAISRFALDLLETADVLSLALRSLAPPANASPETQSKLDEGLRAGIDMTQKQLLSTFAKYNVVPFDPTGEKFDPNRHEALYEAPAPPGKEPGTVIDCQKVGYLIKDRTLRAAQVGVARSE</sequence>
<dbReference type="InterPro" id="IPR000740">
    <property type="entry name" value="GrpE"/>
</dbReference>
<dbReference type="GO" id="GO:0000774">
    <property type="term" value="F:adenyl-nucleotide exchange factor activity"/>
    <property type="evidence" value="ECO:0007669"/>
    <property type="project" value="InterPro"/>
</dbReference>
<evidence type="ECO:0000256" key="3">
    <source>
        <dbReference type="ARBA" id="ARBA00023186"/>
    </source>
</evidence>